<protein>
    <submittedName>
        <fullName evidence="3">Protein containing Coagulation factor 5/8 type</fullName>
    </submittedName>
</protein>
<sequence>MSKRACLMMMGMGALPLAVAAEAPKNLYSPYSHVTNITEGLSWPKGQAVPTFATPAEKLDTITMQDLSKDEQLTFSALQGRVNRKQPRILLVDNRAGEGAFTWADTCGFSQRELYPRERRYELAAKYAKEIDGVVLYDSTLSPHYRNLAGTVASQMNAVPANRAIFEELNKNGANLKVVEDLTALKFTKPLEIYGHMLEKYWPKSEKRLIVSAKPHDEGGGGDYHHTRDIAAATGAAVVWLDTRVPEERDLLRKFFKDMKAGEAIALGWYATERTGITTASEFGIGTMPADFLVSPTTYAGTDHTIRIPAVPKKPELENKVYVAIFISDGDNLQYTQHAMRQNWDRIGADRGKIALNWTIAPGLVDVAPAYMNYYYGSATLKDCFVTGPSGMGYMMPTNTLDEPGAPVGESLKDPAMMDGYTRLTETYLQRSGLRVITIWDEASPALRQAYERNCRHLYGATVQNFKDMPSVASSVEDGRVRFDKLEIPYGSSREHLGGSLHRQIKRWDGKGPHFVSYQVDVWGQLRVHHLIELNEELQKEFPGKVEFVRADHYFNLFNEANGLPHSLTMSASAKVSSSAPSEKVEQAMDGTPTTLWSAAVPGKQSLSFDLGGSYKVRRCVIHHAGDNGMAPKENTKDFAVQVSTDGKDWKTVQLIKGNKDNVTDLEFPAVPATKVRVLIDKPGEDGTARIADVEIFGVK</sequence>
<reference evidence="3 4" key="1">
    <citation type="submission" date="2020-04" db="EMBL/GenBank/DDBJ databases">
        <title>Luteolibacter sp. G-1-1-1 isolated from soil.</title>
        <authorList>
            <person name="Dahal R.H."/>
        </authorList>
    </citation>
    <scope>NUCLEOTIDE SEQUENCE [LARGE SCALE GENOMIC DNA]</scope>
    <source>
        <strain evidence="3 4">G-1-1-1</strain>
    </source>
</reference>
<feature type="signal peptide" evidence="1">
    <location>
        <begin position="1"/>
        <end position="20"/>
    </location>
</feature>
<dbReference type="AlphaFoldDB" id="A0A858RPS4"/>
<organism evidence="3 4">
    <name type="scientific">Luteolibacter luteus</name>
    <dbReference type="NCBI Taxonomy" id="2728835"/>
    <lineage>
        <taxon>Bacteria</taxon>
        <taxon>Pseudomonadati</taxon>
        <taxon>Verrucomicrobiota</taxon>
        <taxon>Verrucomicrobiia</taxon>
        <taxon>Verrucomicrobiales</taxon>
        <taxon>Verrucomicrobiaceae</taxon>
        <taxon>Luteolibacter</taxon>
    </lineage>
</organism>
<dbReference type="InterPro" id="IPR048309">
    <property type="entry name" value="GxGYxYP_N_3rd"/>
</dbReference>
<evidence type="ECO:0000313" key="3">
    <source>
        <dbReference type="EMBL" id="QJE98862.1"/>
    </source>
</evidence>
<dbReference type="Gene3D" id="2.60.120.260">
    <property type="entry name" value="Galactose-binding domain-like"/>
    <property type="match status" value="1"/>
</dbReference>
<keyword evidence="4" id="KW-1185">Reference proteome</keyword>
<dbReference type="Gene3D" id="3.20.20.490">
    <property type="entry name" value="GxGYxYP glycoside hydrolase, C-terminal domain"/>
    <property type="match status" value="1"/>
</dbReference>
<dbReference type="PROSITE" id="PS50022">
    <property type="entry name" value="FA58C_3"/>
    <property type="match status" value="1"/>
</dbReference>
<dbReference type="InterPro" id="IPR008979">
    <property type="entry name" value="Galactose-bd-like_sf"/>
</dbReference>
<dbReference type="SUPFAM" id="SSF49785">
    <property type="entry name" value="Galactose-binding domain-like"/>
    <property type="match status" value="1"/>
</dbReference>
<dbReference type="Pfam" id="PF20958">
    <property type="entry name" value="GxGYxYP_N_3rd"/>
    <property type="match status" value="1"/>
</dbReference>
<dbReference type="RefSeq" id="WP_169457348.1">
    <property type="nucleotide sequence ID" value="NZ_CP051774.1"/>
</dbReference>
<dbReference type="KEGG" id="luo:HHL09_24810"/>
<evidence type="ECO:0000256" key="1">
    <source>
        <dbReference type="SAM" id="SignalP"/>
    </source>
</evidence>
<accession>A0A858RPS4</accession>
<evidence type="ECO:0000313" key="4">
    <source>
        <dbReference type="Proteomes" id="UP000501812"/>
    </source>
</evidence>
<evidence type="ECO:0000259" key="2">
    <source>
        <dbReference type="PROSITE" id="PS50022"/>
    </source>
</evidence>
<dbReference type="InterPro" id="IPR000421">
    <property type="entry name" value="FA58C"/>
</dbReference>
<feature type="chain" id="PRO_5032881029" evidence="1">
    <location>
        <begin position="21"/>
        <end position="700"/>
    </location>
</feature>
<dbReference type="Proteomes" id="UP000501812">
    <property type="component" value="Chromosome"/>
</dbReference>
<dbReference type="PANTHER" id="PTHR37321">
    <property type="entry name" value="EXPORTED PROTEIN-RELATED"/>
    <property type="match status" value="1"/>
</dbReference>
<dbReference type="InterPro" id="IPR038410">
    <property type="entry name" value="GxGYxYP_C_sf"/>
</dbReference>
<dbReference type="Pfam" id="PF14323">
    <property type="entry name" value="GxGYxYP_C"/>
    <property type="match status" value="1"/>
</dbReference>
<proteinExistence type="predicted"/>
<gene>
    <name evidence="3" type="ORF">HHL09_24810</name>
</gene>
<keyword evidence="1" id="KW-0732">Signal</keyword>
<dbReference type="PANTHER" id="PTHR37321:SF1">
    <property type="entry name" value="EXPORTED PROTEIN"/>
    <property type="match status" value="1"/>
</dbReference>
<dbReference type="EMBL" id="CP051774">
    <property type="protein sequence ID" value="QJE98862.1"/>
    <property type="molecule type" value="Genomic_DNA"/>
</dbReference>
<name>A0A858RPS4_9BACT</name>
<dbReference type="InterPro" id="IPR025832">
    <property type="entry name" value="GxGYxYP_C"/>
</dbReference>
<dbReference type="Pfam" id="PF00754">
    <property type="entry name" value="F5_F8_type_C"/>
    <property type="match status" value="1"/>
</dbReference>
<feature type="domain" description="F5/8 type C" evidence="2">
    <location>
        <begin position="557"/>
        <end position="699"/>
    </location>
</feature>